<reference evidence="2" key="1">
    <citation type="submission" date="2020-03" db="EMBL/GenBank/DDBJ databases">
        <title>The deep terrestrial virosphere.</title>
        <authorList>
            <person name="Holmfeldt K."/>
            <person name="Nilsson E."/>
            <person name="Simone D."/>
            <person name="Lopez-Fernandez M."/>
            <person name="Wu X."/>
            <person name="de Brujin I."/>
            <person name="Lundin D."/>
            <person name="Andersson A."/>
            <person name="Bertilsson S."/>
            <person name="Dopson M."/>
        </authorList>
    </citation>
    <scope>NUCLEOTIDE SEQUENCE</scope>
    <source>
        <strain evidence="2">TM448A02708</strain>
        <strain evidence="3">TM448B00195</strain>
    </source>
</reference>
<feature type="region of interest" description="Disordered" evidence="1">
    <location>
        <begin position="1"/>
        <end position="35"/>
    </location>
</feature>
<dbReference type="AlphaFoldDB" id="A0A6H1ZWU7"/>
<evidence type="ECO:0008006" key="4">
    <source>
        <dbReference type="Google" id="ProtNLM"/>
    </source>
</evidence>
<protein>
    <recommendedName>
        <fullName evidence="4">HNH endonuclease</fullName>
    </recommendedName>
</protein>
<sequence>MPRGIPKNGTNNGWFKKGISKPSGMLGKKHSEETKGKMRSVCNKFHFQKGNKPIAGFKKGHSVYNGAEKGWIKKGQHYSSKTEFKKGRVIPIEEIEKSSKNRSGNKHWNYKGGITPENVKIRTSIEMKLWKDSVFARDGYTDQKTGIKGGKLVAHHIQNFAQYPELRLAIDNGITLSIKSHREFHKIYGRKNNTKEQLEEFLCQ</sequence>
<name>A0A6H1ZWU7_9ZZZZ</name>
<dbReference type="EMBL" id="MT144337">
    <property type="protein sequence ID" value="QJA52406.1"/>
    <property type="molecule type" value="Genomic_DNA"/>
</dbReference>
<proteinExistence type="predicted"/>
<evidence type="ECO:0000313" key="3">
    <source>
        <dbReference type="EMBL" id="QJH94195.1"/>
    </source>
</evidence>
<accession>A0A6H1ZWU7</accession>
<evidence type="ECO:0000256" key="1">
    <source>
        <dbReference type="SAM" id="MobiDB-lite"/>
    </source>
</evidence>
<gene>
    <name evidence="2" type="ORF">TM448A02708_0004</name>
    <name evidence="3" type="ORF">TM448B00195_0035</name>
</gene>
<dbReference type="EMBL" id="MT144597">
    <property type="protein sequence ID" value="QJH94195.1"/>
    <property type="molecule type" value="Genomic_DNA"/>
</dbReference>
<organism evidence="2">
    <name type="scientific">viral metagenome</name>
    <dbReference type="NCBI Taxonomy" id="1070528"/>
    <lineage>
        <taxon>unclassified sequences</taxon>
        <taxon>metagenomes</taxon>
        <taxon>organismal metagenomes</taxon>
    </lineage>
</organism>
<evidence type="ECO:0000313" key="2">
    <source>
        <dbReference type="EMBL" id="QJA52406.1"/>
    </source>
</evidence>